<dbReference type="Pfam" id="PF02796">
    <property type="entry name" value="HTH_7"/>
    <property type="match status" value="1"/>
</dbReference>
<dbReference type="Gene3D" id="3.40.50.1390">
    <property type="entry name" value="Resolvase, N-terminal catalytic domain"/>
    <property type="match status" value="1"/>
</dbReference>
<proteinExistence type="inferred from homology"/>
<evidence type="ECO:0000259" key="5">
    <source>
        <dbReference type="PROSITE" id="PS51736"/>
    </source>
</evidence>
<gene>
    <name evidence="6" type="ORF">NVIE_004870</name>
</gene>
<dbReference type="InterPro" id="IPR006120">
    <property type="entry name" value="Resolvase_HTH_dom"/>
</dbReference>
<dbReference type="SUPFAM" id="SSF46689">
    <property type="entry name" value="Homeodomain-like"/>
    <property type="match status" value="1"/>
</dbReference>
<protein>
    <submittedName>
        <fullName evidence="6">T26-31p</fullName>
    </submittedName>
</protein>
<dbReference type="Pfam" id="PF00239">
    <property type="entry name" value="Resolvase"/>
    <property type="match status" value="1"/>
</dbReference>
<dbReference type="PROSITE" id="PS51736">
    <property type="entry name" value="RECOMBINASES_3"/>
    <property type="match status" value="1"/>
</dbReference>
<dbReference type="InterPro" id="IPR009057">
    <property type="entry name" value="Homeodomain-like_sf"/>
</dbReference>
<evidence type="ECO:0000313" key="7">
    <source>
        <dbReference type="Proteomes" id="UP000027093"/>
    </source>
</evidence>
<evidence type="ECO:0000313" key="6">
    <source>
        <dbReference type="EMBL" id="AIC14682.1"/>
    </source>
</evidence>
<dbReference type="GO" id="GO:0003677">
    <property type="term" value="F:DNA binding"/>
    <property type="evidence" value="ECO:0007669"/>
    <property type="project" value="UniProtKB-KW"/>
</dbReference>
<feature type="domain" description="Resolvase/invertase-type recombinase catalytic" evidence="5">
    <location>
        <begin position="4"/>
        <end position="151"/>
    </location>
</feature>
<dbReference type="PANTHER" id="PTHR30461:SF19">
    <property type="entry name" value="SITE-SPECIFIC RECOMBINASE RESOLVASE FAMILY"/>
    <property type="match status" value="1"/>
</dbReference>
<evidence type="ECO:0000256" key="3">
    <source>
        <dbReference type="ARBA" id="ARBA00023125"/>
    </source>
</evidence>
<dbReference type="InterPro" id="IPR050639">
    <property type="entry name" value="SSR_resolvase"/>
</dbReference>
<dbReference type="InterPro" id="IPR036162">
    <property type="entry name" value="Resolvase-like_N_sf"/>
</dbReference>
<accession>A0A060HN82</accession>
<keyword evidence="3" id="KW-0238">DNA-binding</keyword>
<dbReference type="InterPro" id="IPR006118">
    <property type="entry name" value="Recombinase_CS"/>
</dbReference>
<keyword evidence="2" id="KW-0229">DNA integration</keyword>
<dbReference type="KEGG" id="nvn:NVIE_004870"/>
<keyword evidence="7" id="KW-1185">Reference proteome</keyword>
<dbReference type="HOGENOM" id="CLU_010686_8_2_2"/>
<organism evidence="6 7">
    <name type="scientific">Nitrososphaera viennensis EN76</name>
    <dbReference type="NCBI Taxonomy" id="926571"/>
    <lineage>
        <taxon>Archaea</taxon>
        <taxon>Nitrososphaerota</taxon>
        <taxon>Nitrososphaeria</taxon>
        <taxon>Nitrososphaerales</taxon>
        <taxon>Nitrososphaeraceae</taxon>
        <taxon>Nitrososphaera</taxon>
    </lineage>
</organism>
<dbReference type="Proteomes" id="UP000027093">
    <property type="component" value="Chromosome"/>
</dbReference>
<name>A0A060HN82_9ARCH</name>
<sequence>MKKYAFAYLRVSTEEQTVQNQKLALEKWANDNNFQILDFFEDSAVSGRVPAIQRRGFSDLIEMVKTAQVDAVLVYELSRVGRTFWDTLDAIKAIEQYAPLLSCSPRESFLQTTEPSVRKLMIGILTWVAEREREMLVQRTKDGMERARAAGRSIGRPQKVLDKNRLILMLAENRSKARIARELGVSKATLYKELRQISQK</sequence>
<dbReference type="AlphaFoldDB" id="A0A060HN82"/>
<evidence type="ECO:0000256" key="1">
    <source>
        <dbReference type="ARBA" id="ARBA00009913"/>
    </source>
</evidence>
<evidence type="ECO:0000256" key="4">
    <source>
        <dbReference type="ARBA" id="ARBA00023172"/>
    </source>
</evidence>
<dbReference type="OrthoDB" id="24728at2157"/>
<keyword evidence="4" id="KW-0233">DNA recombination</keyword>
<dbReference type="GO" id="GO:0015074">
    <property type="term" value="P:DNA integration"/>
    <property type="evidence" value="ECO:0007669"/>
    <property type="project" value="UniProtKB-KW"/>
</dbReference>
<dbReference type="InterPro" id="IPR006119">
    <property type="entry name" value="Resolv_N"/>
</dbReference>
<dbReference type="EMBL" id="CP007536">
    <property type="protein sequence ID" value="AIC14682.1"/>
    <property type="molecule type" value="Genomic_DNA"/>
</dbReference>
<dbReference type="CDD" id="cd00338">
    <property type="entry name" value="Ser_Recombinase"/>
    <property type="match status" value="1"/>
</dbReference>
<dbReference type="RefSeq" id="WP_075053851.1">
    <property type="nucleotide sequence ID" value="NZ_CP007536.1"/>
</dbReference>
<dbReference type="STRING" id="926571.NVIE_004870"/>
<reference evidence="6 7" key="1">
    <citation type="journal article" date="2014" name="Int. J. Syst. Evol. Microbiol.">
        <title>Nitrososphaera viennensis gen. nov., sp. nov., an aerobic and mesophilic, ammonia-oxidizing archaeon from soil and a member of the archaeal phylum Thaumarchaeota.</title>
        <authorList>
            <person name="Stieglmeier M."/>
            <person name="Klingl A."/>
            <person name="Alves R.J."/>
            <person name="Rittmann S.K."/>
            <person name="Melcher M."/>
            <person name="Leisch N."/>
            <person name="Schleper C."/>
        </authorList>
    </citation>
    <scope>NUCLEOTIDE SEQUENCE [LARGE SCALE GENOMIC DNA]</scope>
    <source>
        <strain evidence="6">EN76</strain>
    </source>
</reference>
<evidence type="ECO:0000256" key="2">
    <source>
        <dbReference type="ARBA" id="ARBA00022908"/>
    </source>
</evidence>
<dbReference type="GeneID" id="74945747"/>
<dbReference type="PANTHER" id="PTHR30461">
    <property type="entry name" value="DNA-INVERTASE FROM LAMBDOID PROPHAGE"/>
    <property type="match status" value="1"/>
</dbReference>
<comment type="similarity">
    <text evidence="1">Belongs to the site-specific recombinase resolvase family.</text>
</comment>
<dbReference type="GO" id="GO:0000150">
    <property type="term" value="F:DNA strand exchange activity"/>
    <property type="evidence" value="ECO:0007669"/>
    <property type="project" value="InterPro"/>
</dbReference>
<dbReference type="SUPFAM" id="SSF53041">
    <property type="entry name" value="Resolvase-like"/>
    <property type="match status" value="1"/>
</dbReference>
<dbReference type="SMART" id="SM00857">
    <property type="entry name" value="Resolvase"/>
    <property type="match status" value="1"/>
</dbReference>
<dbReference type="PROSITE" id="PS00397">
    <property type="entry name" value="RECOMBINASES_1"/>
    <property type="match status" value="1"/>
</dbReference>